<feature type="compositionally biased region" description="Polar residues" evidence="6">
    <location>
        <begin position="78"/>
        <end position="117"/>
    </location>
</feature>
<evidence type="ECO:0000313" key="9">
    <source>
        <dbReference type="Proteomes" id="UP001054837"/>
    </source>
</evidence>
<organism evidence="8 9">
    <name type="scientific">Caerostris darwini</name>
    <dbReference type="NCBI Taxonomy" id="1538125"/>
    <lineage>
        <taxon>Eukaryota</taxon>
        <taxon>Metazoa</taxon>
        <taxon>Ecdysozoa</taxon>
        <taxon>Arthropoda</taxon>
        <taxon>Chelicerata</taxon>
        <taxon>Arachnida</taxon>
        <taxon>Araneae</taxon>
        <taxon>Araneomorphae</taxon>
        <taxon>Entelegynae</taxon>
        <taxon>Araneoidea</taxon>
        <taxon>Araneidae</taxon>
        <taxon>Caerostris</taxon>
    </lineage>
</organism>
<comment type="similarity">
    <text evidence="2 5">Belongs to the dUTPase family.</text>
</comment>
<evidence type="ECO:0000256" key="5">
    <source>
        <dbReference type="RuleBase" id="RU367024"/>
    </source>
</evidence>
<name>A0AAV4T6T8_9ARAC</name>
<dbReference type="GO" id="GO:0006226">
    <property type="term" value="P:dUMP biosynthetic process"/>
    <property type="evidence" value="ECO:0007669"/>
    <property type="project" value="UniProtKB-UniRule"/>
</dbReference>
<keyword evidence="3 5" id="KW-0378">Hydrolase</keyword>
<dbReference type="CDD" id="cd07557">
    <property type="entry name" value="trimeric_dUTPase"/>
    <property type="match status" value="1"/>
</dbReference>
<keyword evidence="5" id="KW-0460">Magnesium</keyword>
<dbReference type="InterPro" id="IPR029054">
    <property type="entry name" value="dUTPase-like"/>
</dbReference>
<dbReference type="EC" id="3.6.1.23" evidence="5"/>
<feature type="domain" description="dUTPase-like" evidence="7">
    <location>
        <begin position="204"/>
        <end position="331"/>
    </location>
</feature>
<dbReference type="GO" id="GO:0004170">
    <property type="term" value="F:dUTP diphosphatase activity"/>
    <property type="evidence" value="ECO:0007669"/>
    <property type="project" value="UniProtKB-UniRule"/>
</dbReference>
<dbReference type="Proteomes" id="UP001054837">
    <property type="component" value="Unassembled WGS sequence"/>
</dbReference>
<reference evidence="8 9" key="1">
    <citation type="submission" date="2021-06" db="EMBL/GenBank/DDBJ databases">
        <title>Caerostris darwini draft genome.</title>
        <authorList>
            <person name="Kono N."/>
            <person name="Arakawa K."/>
        </authorList>
    </citation>
    <scope>NUCLEOTIDE SEQUENCE [LARGE SCALE GENOMIC DNA]</scope>
</reference>
<comment type="pathway">
    <text evidence="1 5">Pyrimidine metabolism; dUMP biosynthesis; dUMP from dCTP (dUTP route): step 2/2.</text>
</comment>
<evidence type="ECO:0000256" key="4">
    <source>
        <dbReference type="ARBA" id="ARBA00023080"/>
    </source>
</evidence>
<comment type="caution">
    <text evidence="8">The sequence shown here is derived from an EMBL/GenBank/DDBJ whole genome shotgun (WGS) entry which is preliminary data.</text>
</comment>
<keyword evidence="5" id="KW-0479">Metal-binding</keyword>
<dbReference type="EMBL" id="BPLQ01009057">
    <property type="protein sequence ID" value="GIY41429.1"/>
    <property type="molecule type" value="Genomic_DNA"/>
</dbReference>
<dbReference type="GO" id="GO:0046081">
    <property type="term" value="P:dUTP catabolic process"/>
    <property type="evidence" value="ECO:0007669"/>
    <property type="project" value="UniProtKB-UniRule"/>
</dbReference>
<dbReference type="AlphaFoldDB" id="A0AAV4T6T8"/>
<dbReference type="InterPro" id="IPR033704">
    <property type="entry name" value="dUTPase_trimeric"/>
</dbReference>
<dbReference type="PANTHER" id="PTHR11241:SF0">
    <property type="entry name" value="DEOXYURIDINE 5'-TRIPHOSPHATE NUCLEOTIDOHYDROLASE"/>
    <property type="match status" value="1"/>
</dbReference>
<dbReference type="PANTHER" id="PTHR11241">
    <property type="entry name" value="DEOXYURIDINE 5'-TRIPHOSPHATE NUCLEOTIDOHYDROLASE"/>
    <property type="match status" value="1"/>
</dbReference>
<protein>
    <recommendedName>
        <fullName evidence="5">Deoxyuridine 5'-triphosphate nucleotidohydrolase</fullName>
        <shortName evidence="5">dUTPase</shortName>
        <ecNumber evidence="5">3.6.1.23</ecNumber>
    </recommendedName>
    <alternativeName>
        <fullName evidence="5">dUTP pyrophosphatase</fullName>
    </alternativeName>
</protein>
<evidence type="ECO:0000256" key="3">
    <source>
        <dbReference type="ARBA" id="ARBA00022801"/>
    </source>
</evidence>
<evidence type="ECO:0000256" key="6">
    <source>
        <dbReference type="SAM" id="MobiDB-lite"/>
    </source>
</evidence>
<evidence type="ECO:0000256" key="1">
    <source>
        <dbReference type="ARBA" id="ARBA00005142"/>
    </source>
</evidence>
<feature type="region of interest" description="Disordered" evidence="6">
    <location>
        <begin position="74"/>
        <end position="117"/>
    </location>
</feature>
<gene>
    <name evidence="8" type="ORF">CDAR_23371</name>
</gene>
<dbReference type="Pfam" id="PF00692">
    <property type="entry name" value="dUTPase"/>
    <property type="match status" value="1"/>
</dbReference>
<dbReference type="InterPro" id="IPR036157">
    <property type="entry name" value="dUTPase-like_sf"/>
</dbReference>
<dbReference type="InterPro" id="IPR008181">
    <property type="entry name" value="dUTPase"/>
</dbReference>
<dbReference type="Gene3D" id="2.70.40.10">
    <property type="match status" value="1"/>
</dbReference>
<sequence length="384" mass="43075">MFVLQPHSAYCVPSGTRYLTMTCQKTLFSLHVVAADAALPPELNLLSPTSTRKLNAGLMSINIYRDPEKSKFKRIKTEAQQQQHVSTDPQQHVSTDPQQHVSTDPQQHVSTDPQQQRQPLSYLVSNETNQFLQVSGEMIGNISRPKIIYLQIPDMEPQPTHSNVGHSSKSTTTIDCPFFKLPETIQFSKVLDDPEGFRAVTPTNSFNSVGYDIYVPNYLPKDIIYYLEPGRQAIIDTGIVMEIPLDLPKHIRIAAMVKDKSSVVTRYQLAVEAGVIDPTYRGSVKVVVRNMSDKTVFLAKGMKLAQIVFQLHWCPTFEQVEYTDRGHKGSTTTDTEVRGTRGFGGDEFENVMHNCGSSAIEKTETNVQDTHKRNESMITTTIPD</sequence>
<proteinExistence type="inferred from homology"/>
<keyword evidence="9" id="KW-1185">Reference proteome</keyword>
<accession>A0AAV4T6T8</accession>
<comment type="catalytic activity">
    <reaction evidence="5">
        <text>dUTP + H2O = dUMP + diphosphate + H(+)</text>
        <dbReference type="Rhea" id="RHEA:10248"/>
        <dbReference type="ChEBI" id="CHEBI:15377"/>
        <dbReference type="ChEBI" id="CHEBI:15378"/>
        <dbReference type="ChEBI" id="CHEBI:33019"/>
        <dbReference type="ChEBI" id="CHEBI:61555"/>
        <dbReference type="ChEBI" id="CHEBI:246422"/>
        <dbReference type="EC" id="3.6.1.23"/>
    </reaction>
</comment>
<evidence type="ECO:0000256" key="2">
    <source>
        <dbReference type="ARBA" id="ARBA00006581"/>
    </source>
</evidence>
<keyword evidence="4 5" id="KW-0546">Nucleotide metabolism</keyword>
<comment type="function">
    <text evidence="5">Involved in nucleotide metabolism via production of dUMP, the immediate precursor of thymidine nucleotides, and decreases the intracellular concentration of dUTP so that uracil cannot be incorporated into DNA.</text>
</comment>
<dbReference type="GO" id="GO:0000287">
    <property type="term" value="F:magnesium ion binding"/>
    <property type="evidence" value="ECO:0007669"/>
    <property type="project" value="UniProtKB-UniRule"/>
</dbReference>
<dbReference type="SUPFAM" id="SSF51283">
    <property type="entry name" value="dUTPase-like"/>
    <property type="match status" value="1"/>
</dbReference>
<evidence type="ECO:0000313" key="8">
    <source>
        <dbReference type="EMBL" id="GIY41429.1"/>
    </source>
</evidence>
<comment type="cofactor">
    <cofactor evidence="5">
        <name>Mg(2+)</name>
        <dbReference type="ChEBI" id="CHEBI:18420"/>
    </cofactor>
</comment>
<evidence type="ECO:0000259" key="7">
    <source>
        <dbReference type="Pfam" id="PF00692"/>
    </source>
</evidence>